<dbReference type="GO" id="GO:0015768">
    <property type="term" value="P:maltose transport"/>
    <property type="evidence" value="ECO:0007669"/>
    <property type="project" value="TreeGrafter"/>
</dbReference>
<dbReference type="PANTHER" id="PTHR30061">
    <property type="entry name" value="MALTOSE-BINDING PERIPLASMIC PROTEIN"/>
    <property type="match status" value="1"/>
</dbReference>
<dbReference type="GO" id="GO:1901982">
    <property type="term" value="F:maltose binding"/>
    <property type="evidence" value="ECO:0007669"/>
    <property type="project" value="TreeGrafter"/>
</dbReference>
<dbReference type="InterPro" id="IPR006059">
    <property type="entry name" value="SBP"/>
</dbReference>
<dbReference type="SUPFAM" id="SSF53850">
    <property type="entry name" value="Periplasmic binding protein-like II"/>
    <property type="match status" value="1"/>
</dbReference>
<evidence type="ECO:0000256" key="3">
    <source>
        <dbReference type="ARBA" id="ARBA00022729"/>
    </source>
</evidence>
<gene>
    <name evidence="4" type="ORF">I6H42_05245</name>
</gene>
<dbReference type="Proteomes" id="UP000595220">
    <property type="component" value="Chromosome"/>
</dbReference>
<keyword evidence="3" id="KW-0732">Signal</keyword>
<keyword evidence="5" id="KW-1185">Reference proteome</keyword>
<reference evidence="4 5" key="1">
    <citation type="submission" date="2020-12" db="EMBL/GenBank/DDBJ databases">
        <title>FDA dAtabase for Regulatory Grade micrObial Sequences (FDA-ARGOS): Supporting development and validation of Infectious Disease Dx tests.</title>
        <authorList>
            <person name="Sproer C."/>
            <person name="Gronow S."/>
            <person name="Severitt S."/>
            <person name="Schroder I."/>
            <person name="Tallon L."/>
            <person name="Sadzewicz L."/>
            <person name="Zhao X."/>
            <person name="Boylan J."/>
            <person name="Ott S."/>
            <person name="Bowen H."/>
            <person name="Vavikolanu K."/>
            <person name="Mehta A."/>
            <person name="Aluvathingal J."/>
            <person name="Nadendla S."/>
            <person name="Lowell S."/>
            <person name="Myers T."/>
            <person name="Yan Y."/>
            <person name="Sichtig H."/>
        </authorList>
    </citation>
    <scope>NUCLEOTIDE SEQUENCE [LARGE SCALE GENOMIC DNA]</scope>
    <source>
        <strain evidence="4 5">FDAARGOS_985</strain>
    </source>
</reference>
<dbReference type="Gene3D" id="3.40.190.10">
    <property type="entry name" value="Periplasmic binding protein-like II"/>
    <property type="match status" value="2"/>
</dbReference>
<protein>
    <submittedName>
        <fullName evidence="4">Extracellular solute-binding protein</fullName>
    </submittedName>
</protein>
<dbReference type="GO" id="GO:0055052">
    <property type="term" value="C:ATP-binding cassette (ABC) transporter complex, substrate-binding subunit-containing"/>
    <property type="evidence" value="ECO:0007669"/>
    <property type="project" value="TreeGrafter"/>
</dbReference>
<evidence type="ECO:0000313" key="5">
    <source>
        <dbReference type="Proteomes" id="UP000595220"/>
    </source>
</evidence>
<dbReference type="GO" id="GO:0042956">
    <property type="term" value="P:maltodextrin transmembrane transport"/>
    <property type="evidence" value="ECO:0007669"/>
    <property type="project" value="TreeGrafter"/>
</dbReference>
<organism evidence="4 5">
    <name type="scientific">Schaalia meyeri</name>
    <dbReference type="NCBI Taxonomy" id="52773"/>
    <lineage>
        <taxon>Bacteria</taxon>
        <taxon>Bacillati</taxon>
        <taxon>Actinomycetota</taxon>
        <taxon>Actinomycetes</taxon>
        <taxon>Actinomycetales</taxon>
        <taxon>Actinomycetaceae</taxon>
        <taxon>Schaalia</taxon>
    </lineage>
</organism>
<dbReference type="PANTHER" id="PTHR30061:SF50">
    <property type="entry name" value="MALTOSE_MALTODEXTRIN-BINDING PERIPLASMIC PROTEIN"/>
    <property type="match status" value="1"/>
</dbReference>
<name>A0AAQ0BWP5_9ACTO</name>
<evidence type="ECO:0000313" key="4">
    <source>
        <dbReference type="EMBL" id="QQC44740.1"/>
    </source>
</evidence>
<accession>A0AAQ0BWP5</accession>
<comment type="similarity">
    <text evidence="1">Belongs to the bacterial solute-binding protein 1 family.</text>
</comment>
<evidence type="ECO:0000256" key="1">
    <source>
        <dbReference type="ARBA" id="ARBA00008520"/>
    </source>
</evidence>
<dbReference type="EMBL" id="CP066065">
    <property type="protein sequence ID" value="QQC44740.1"/>
    <property type="molecule type" value="Genomic_DNA"/>
</dbReference>
<keyword evidence="2" id="KW-0813">Transport</keyword>
<proteinExistence type="inferred from homology"/>
<sequence length="384" mass="40449">MEGSIPDDAVKYLQDTFAANNPGNTLTVEIQPWDGIVNKLQTSLASSAESPDLVETGNTQTALFASVGAFAPLDDQYESLGGSALIPSFVEAGTWEGHKYALPLYAGARGVYYRKDMLQKAGIDVPTTLDELAQAAIDIGQANPDGVDGFSGMYLAAVDIHGVESLMFAGGGDYAKQEGGRWSSLIDNEASVASLTRIQKIFKEGTNYALADQASQKSFEKFFNENKVAFMVGTGNIGEKIDKSLWDADAVGVMPIPGTTSGSVGQTFAGGSSVSMAAKAHNPELAAKALELIYSKDFQESVAKAGWTPGNSTYASAQTGAFAKIAPTIVANSKLTPNTPQWGTSAGDSDLRDFFMAIAQGSDVRGTASDFAQKLTEALNTEQR</sequence>
<dbReference type="Pfam" id="PF01547">
    <property type="entry name" value="SBP_bac_1"/>
    <property type="match status" value="1"/>
</dbReference>
<dbReference type="AlphaFoldDB" id="A0AAQ0BWP5"/>
<evidence type="ECO:0000256" key="2">
    <source>
        <dbReference type="ARBA" id="ARBA00022448"/>
    </source>
</evidence>